<dbReference type="RefSeq" id="WP_284379590.1">
    <property type="nucleotide sequence ID" value="NZ_BSNN01000008.1"/>
</dbReference>
<evidence type="ECO:0000256" key="5">
    <source>
        <dbReference type="RuleBase" id="RU003792"/>
    </source>
</evidence>
<keyword evidence="2 4" id="KW-0819">tRNA processing</keyword>
<comment type="similarity">
    <text evidence="1 4 5">Belongs to the tRNA pseudouridine synthase TruA family.</text>
</comment>
<dbReference type="Proteomes" id="UP001156694">
    <property type="component" value="Unassembled WGS sequence"/>
</dbReference>
<dbReference type="CDD" id="cd02570">
    <property type="entry name" value="PseudoU_synth_EcTruA"/>
    <property type="match status" value="1"/>
</dbReference>
<evidence type="ECO:0000313" key="8">
    <source>
        <dbReference type="Proteomes" id="UP001156694"/>
    </source>
</evidence>
<dbReference type="InterPro" id="IPR020095">
    <property type="entry name" value="PsdUridine_synth_TruA_C"/>
</dbReference>
<evidence type="ECO:0000256" key="3">
    <source>
        <dbReference type="ARBA" id="ARBA00023235"/>
    </source>
</evidence>
<protein>
    <recommendedName>
        <fullName evidence="4">tRNA pseudouridine synthase A</fullName>
        <ecNumber evidence="4">5.4.99.12</ecNumber>
    </recommendedName>
    <alternativeName>
        <fullName evidence="4">tRNA pseudouridine(38-40) synthase</fullName>
    </alternativeName>
    <alternativeName>
        <fullName evidence="4">tRNA pseudouridylate synthase I</fullName>
    </alternativeName>
    <alternativeName>
        <fullName evidence="4">tRNA-uridine isomerase I</fullName>
    </alternativeName>
</protein>
<feature type="binding site" evidence="4">
    <location>
        <position position="111"/>
    </location>
    <ligand>
        <name>substrate</name>
    </ligand>
</feature>
<dbReference type="EMBL" id="BSNN01000008">
    <property type="protein sequence ID" value="GLQ36103.1"/>
    <property type="molecule type" value="Genomic_DNA"/>
</dbReference>
<sequence length="257" mass="28809">MPNYAIKIEYDGRPYHGWQRQRDVPSVQGTIEDALSKICPTPVEIQGAGRTDKGVHALGQVAHVHLDKEWQPFRLNEALNFHLRPAPISITACAQVDNDFHARFGAIERRYVFRLVSRRAPVVVDAGWVWQVAYGLDIDKMRAGAAHLIGKHDFTTFRSSICQAQSPVKSLDELSIEEIPSRTGIEYRFTIRARSFLHNQVRSFVGTLERVGAGAWHPDQVREALDAKERAACGPVCPGHGLYLDEVIYQTDPFAGP</sequence>
<dbReference type="InterPro" id="IPR020097">
    <property type="entry name" value="PsdUridine_synth_TruA_a/b_dom"/>
</dbReference>
<gene>
    <name evidence="4 7" type="primary">truA</name>
    <name evidence="7" type="ORF">GCM10007939_23870</name>
</gene>
<dbReference type="PANTHER" id="PTHR11142:SF0">
    <property type="entry name" value="TRNA PSEUDOURIDINE SYNTHASE-LIKE 1"/>
    <property type="match status" value="1"/>
</dbReference>
<feature type="active site" description="Nucleophile" evidence="4">
    <location>
        <position position="52"/>
    </location>
</feature>
<proteinExistence type="inferred from homology"/>
<accession>A0ABQ5VYD4</accession>
<comment type="caution">
    <text evidence="7">The sequence shown here is derived from an EMBL/GenBank/DDBJ whole genome shotgun (WGS) entry which is preliminary data.</text>
</comment>
<keyword evidence="8" id="KW-1185">Reference proteome</keyword>
<dbReference type="PIRSF" id="PIRSF001430">
    <property type="entry name" value="tRNA_psdUrid_synth"/>
    <property type="match status" value="1"/>
</dbReference>
<dbReference type="Gene3D" id="3.30.70.580">
    <property type="entry name" value="Pseudouridine synthase I, catalytic domain, N-terminal subdomain"/>
    <property type="match status" value="1"/>
</dbReference>
<feature type="domain" description="Pseudouridine synthase I TruA alpha/beta" evidence="6">
    <location>
        <begin position="9"/>
        <end position="104"/>
    </location>
</feature>
<dbReference type="NCBIfam" id="TIGR00071">
    <property type="entry name" value="hisT_truA"/>
    <property type="match status" value="1"/>
</dbReference>
<evidence type="ECO:0000313" key="7">
    <source>
        <dbReference type="EMBL" id="GLQ36103.1"/>
    </source>
</evidence>
<comment type="subunit">
    <text evidence="4">Homodimer.</text>
</comment>
<dbReference type="Gene3D" id="3.30.70.660">
    <property type="entry name" value="Pseudouridine synthase I, catalytic domain, C-terminal subdomain"/>
    <property type="match status" value="1"/>
</dbReference>
<comment type="catalytic activity">
    <reaction evidence="4 5">
        <text>uridine(38/39/40) in tRNA = pseudouridine(38/39/40) in tRNA</text>
        <dbReference type="Rhea" id="RHEA:22376"/>
        <dbReference type="Rhea" id="RHEA-COMP:10085"/>
        <dbReference type="Rhea" id="RHEA-COMP:10087"/>
        <dbReference type="ChEBI" id="CHEBI:65314"/>
        <dbReference type="ChEBI" id="CHEBI:65315"/>
        <dbReference type="EC" id="5.4.99.12"/>
    </reaction>
</comment>
<dbReference type="InterPro" id="IPR020103">
    <property type="entry name" value="PsdUridine_synth_cat_dom_sf"/>
</dbReference>
<reference evidence="8" key="1">
    <citation type="journal article" date="2019" name="Int. J. Syst. Evol. Microbiol.">
        <title>The Global Catalogue of Microorganisms (GCM) 10K type strain sequencing project: providing services to taxonomists for standard genome sequencing and annotation.</title>
        <authorList>
            <consortium name="The Broad Institute Genomics Platform"/>
            <consortium name="The Broad Institute Genome Sequencing Center for Infectious Disease"/>
            <person name="Wu L."/>
            <person name="Ma J."/>
        </authorList>
    </citation>
    <scope>NUCLEOTIDE SEQUENCE [LARGE SCALE GENOMIC DNA]</scope>
    <source>
        <strain evidence="8">NBRC 110140</strain>
    </source>
</reference>
<evidence type="ECO:0000256" key="1">
    <source>
        <dbReference type="ARBA" id="ARBA00009375"/>
    </source>
</evidence>
<evidence type="ECO:0000256" key="2">
    <source>
        <dbReference type="ARBA" id="ARBA00022694"/>
    </source>
</evidence>
<dbReference type="InterPro" id="IPR020094">
    <property type="entry name" value="TruA/RsuA/RluB/E/F_N"/>
</dbReference>
<comment type="function">
    <text evidence="4">Formation of pseudouridine at positions 38, 39 and 40 in the anticodon stem and loop of transfer RNAs.</text>
</comment>
<dbReference type="Pfam" id="PF01416">
    <property type="entry name" value="PseudoU_synth_1"/>
    <property type="match status" value="2"/>
</dbReference>
<dbReference type="PANTHER" id="PTHR11142">
    <property type="entry name" value="PSEUDOURIDYLATE SYNTHASE"/>
    <property type="match status" value="1"/>
</dbReference>
<comment type="caution">
    <text evidence="4">Lacks conserved residue(s) required for the propagation of feature annotation.</text>
</comment>
<feature type="domain" description="Pseudouridine synthase I TruA alpha/beta" evidence="6">
    <location>
        <begin position="145"/>
        <end position="249"/>
    </location>
</feature>
<evidence type="ECO:0000256" key="4">
    <source>
        <dbReference type="HAMAP-Rule" id="MF_00171"/>
    </source>
</evidence>
<dbReference type="HAMAP" id="MF_00171">
    <property type="entry name" value="TruA"/>
    <property type="match status" value="1"/>
</dbReference>
<organism evidence="7 8">
    <name type="scientific">Amylibacter marinus</name>
    <dbReference type="NCBI Taxonomy" id="1475483"/>
    <lineage>
        <taxon>Bacteria</taxon>
        <taxon>Pseudomonadati</taxon>
        <taxon>Pseudomonadota</taxon>
        <taxon>Alphaproteobacteria</taxon>
        <taxon>Rhodobacterales</taxon>
        <taxon>Paracoccaceae</taxon>
        <taxon>Amylibacter</taxon>
    </lineage>
</organism>
<keyword evidence="3 4" id="KW-0413">Isomerase</keyword>
<dbReference type="SUPFAM" id="SSF55120">
    <property type="entry name" value="Pseudouridine synthase"/>
    <property type="match status" value="1"/>
</dbReference>
<evidence type="ECO:0000259" key="6">
    <source>
        <dbReference type="Pfam" id="PF01416"/>
    </source>
</evidence>
<dbReference type="InterPro" id="IPR001406">
    <property type="entry name" value="PsdUridine_synth_TruA"/>
</dbReference>
<dbReference type="EC" id="5.4.99.12" evidence="4"/>
<name>A0ABQ5VYD4_9RHOB</name>